<reference evidence="1" key="1">
    <citation type="submission" date="2019-04" db="EMBL/GenBank/DDBJ databases">
        <authorList>
            <person name="Alioto T."/>
            <person name="Alioto T."/>
        </authorList>
    </citation>
    <scope>NUCLEOTIDE SEQUENCE [LARGE SCALE GENOMIC DNA]</scope>
</reference>
<evidence type="ECO:0000313" key="2">
    <source>
        <dbReference type="Proteomes" id="UP000335636"/>
    </source>
</evidence>
<evidence type="ECO:0000313" key="1">
    <source>
        <dbReference type="EMBL" id="VTJ91388.1"/>
    </source>
</evidence>
<comment type="caution">
    <text evidence="1">The sequence shown here is derived from an EMBL/GenBank/DDBJ whole genome shotgun (WGS) entry which is preliminary data.</text>
</comment>
<name>A0A5E4DBD1_MARMO</name>
<organism evidence="1 2">
    <name type="scientific">Marmota monax</name>
    <name type="common">Woodchuck</name>
    <dbReference type="NCBI Taxonomy" id="9995"/>
    <lineage>
        <taxon>Eukaryota</taxon>
        <taxon>Metazoa</taxon>
        <taxon>Chordata</taxon>
        <taxon>Craniata</taxon>
        <taxon>Vertebrata</taxon>
        <taxon>Euteleostomi</taxon>
        <taxon>Mammalia</taxon>
        <taxon>Eutheria</taxon>
        <taxon>Euarchontoglires</taxon>
        <taxon>Glires</taxon>
        <taxon>Rodentia</taxon>
        <taxon>Sciuromorpha</taxon>
        <taxon>Sciuridae</taxon>
        <taxon>Xerinae</taxon>
        <taxon>Marmotini</taxon>
        <taxon>Marmota</taxon>
    </lineage>
</organism>
<accession>A0A5E4DBD1</accession>
<protein>
    <submittedName>
        <fullName evidence="1">Uncharacterized protein</fullName>
    </submittedName>
</protein>
<sequence length="115" mass="12195">TRRSRPRCTAPEGRRTRPGCGGPQTVCSIMPVFPQSVTTAVPVDVPQEQLVLEPCMYQILSLTWSSGVSQGLKTGRELSFGKHSGTPTQLLLSGTQVAAALLPLPVPVPGTACWP</sequence>
<dbReference type="Proteomes" id="UP000335636">
    <property type="component" value="Unassembled WGS sequence"/>
</dbReference>
<dbReference type="EMBL" id="CABDUW010008059">
    <property type="protein sequence ID" value="VTJ91388.1"/>
    <property type="molecule type" value="Genomic_DNA"/>
</dbReference>
<proteinExistence type="predicted"/>
<dbReference type="AlphaFoldDB" id="A0A5E4DBD1"/>
<gene>
    <name evidence="1" type="ORF">MONAX_5E008781</name>
</gene>
<feature type="non-terminal residue" evidence="1">
    <location>
        <position position="1"/>
    </location>
</feature>
<keyword evidence="2" id="KW-1185">Reference proteome</keyword>